<dbReference type="InterPro" id="IPR004308">
    <property type="entry name" value="GCS"/>
</dbReference>
<dbReference type="EC" id="6.3.2.2" evidence="3 10"/>
<evidence type="ECO:0000256" key="11">
    <source>
        <dbReference type="SAM" id="MobiDB-lite"/>
    </source>
</evidence>
<dbReference type="GO" id="GO:0005524">
    <property type="term" value="F:ATP binding"/>
    <property type="evidence" value="ECO:0007669"/>
    <property type="project" value="UniProtKB-UniRule"/>
</dbReference>
<evidence type="ECO:0000256" key="9">
    <source>
        <dbReference type="ARBA" id="ARBA00032122"/>
    </source>
</evidence>
<dbReference type="Gene3D" id="3.30.590.50">
    <property type="match status" value="2"/>
</dbReference>
<evidence type="ECO:0000256" key="5">
    <source>
        <dbReference type="ARBA" id="ARBA00022684"/>
    </source>
</evidence>
<proteinExistence type="inferred from homology"/>
<comment type="pathway">
    <text evidence="1 10">Sulfur metabolism; glutathione biosynthesis; glutathione from L-cysteine and L-glutamate: step 1/2.</text>
</comment>
<evidence type="ECO:0000256" key="6">
    <source>
        <dbReference type="ARBA" id="ARBA00022741"/>
    </source>
</evidence>
<comment type="catalytic activity">
    <reaction evidence="10">
        <text>L-cysteine + L-glutamate + ATP = gamma-L-glutamyl-L-cysteine + ADP + phosphate + H(+)</text>
        <dbReference type="Rhea" id="RHEA:13285"/>
        <dbReference type="ChEBI" id="CHEBI:15378"/>
        <dbReference type="ChEBI" id="CHEBI:29985"/>
        <dbReference type="ChEBI" id="CHEBI:30616"/>
        <dbReference type="ChEBI" id="CHEBI:35235"/>
        <dbReference type="ChEBI" id="CHEBI:43474"/>
        <dbReference type="ChEBI" id="CHEBI:58173"/>
        <dbReference type="ChEBI" id="CHEBI:456216"/>
        <dbReference type="EC" id="6.3.2.2"/>
    </reaction>
</comment>
<accession>B7FYG6</accession>
<dbReference type="Pfam" id="PF03074">
    <property type="entry name" value="GCS"/>
    <property type="match status" value="1"/>
</dbReference>
<dbReference type="KEGG" id="pti:PHATRDRAFT_27240"/>
<dbReference type="Gene3D" id="1.10.8.960">
    <property type="match status" value="1"/>
</dbReference>
<dbReference type="STRING" id="556484.B7FYG6"/>
<keyword evidence="7 10" id="KW-0067">ATP-binding</keyword>
<dbReference type="PANTHER" id="PTHR11164:SF0">
    <property type="entry name" value="GLUTAMATE--CYSTEINE LIGASE CATALYTIC SUBUNIT"/>
    <property type="match status" value="1"/>
</dbReference>
<dbReference type="SUPFAM" id="SSF55931">
    <property type="entry name" value="Glutamine synthetase/guanido kinase"/>
    <property type="match status" value="1"/>
</dbReference>
<gene>
    <name evidence="12" type="ORF">PHATRDRAFT_27240</name>
</gene>
<dbReference type="eggNOG" id="KOG3754">
    <property type="taxonomic scope" value="Eukaryota"/>
</dbReference>
<dbReference type="GO" id="GO:0006750">
    <property type="term" value="P:glutathione biosynthetic process"/>
    <property type="evidence" value="ECO:0007669"/>
    <property type="project" value="UniProtKB-UniRule"/>
</dbReference>
<dbReference type="InterPro" id="IPR014746">
    <property type="entry name" value="Gln_synth/guanido_kin_cat_dom"/>
</dbReference>
<evidence type="ECO:0000256" key="1">
    <source>
        <dbReference type="ARBA" id="ARBA00005006"/>
    </source>
</evidence>
<reference evidence="13" key="2">
    <citation type="submission" date="2008-08" db="EMBL/GenBank/DDBJ databases">
        <authorList>
            <consortium name="Diatom Consortium"/>
            <person name="Grigoriev I."/>
            <person name="Grimwood J."/>
            <person name="Kuo A."/>
            <person name="Otillar R.P."/>
            <person name="Salamov A."/>
            <person name="Detter J.C."/>
            <person name="Lindquist E."/>
            <person name="Shapiro H."/>
            <person name="Lucas S."/>
            <person name="Glavina del Rio T."/>
            <person name="Pitluck S."/>
            <person name="Rokhsar D."/>
            <person name="Bowler C."/>
        </authorList>
    </citation>
    <scope>GENOME REANNOTATION</scope>
    <source>
        <strain evidence="13">CCAP 1055/1</strain>
    </source>
</reference>
<evidence type="ECO:0000256" key="7">
    <source>
        <dbReference type="ARBA" id="ARBA00022840"/>
    </source>
</evidence>
<dbReference type="FunCoup" id="B7FYG6">
    <property type="interactions" value="104"/>
</dbReference>
<evidence type="ECO:0000256" key="3">
    <source>
        <dbReference type="ARBA" id="ARBA00012220"/>
    </source>
</evidence>
<sequence>MRRSQCIVSSNKKTTGIKTLLPRFQAFLWCLVFSSRFLSAEGLAIFMGLLKVGVPKSWDDSKKDLDYIRKAGVRQFVSTYNRVKDFKGDELLWGDEIEYGIFHMDHNAKKVRLSLRAKEIMDELNRKETLHSQIVEGCNWVPEYGAWMVEATPDRPYTGYTTDLLRVERNMRLRRKRMLTVLSEEEVAPTISSFFMLGAQGDDGTIPSTTVGGPVTESEYISDGIINPHPRFGTLTANIRQRRGSKVNIRVPLFRDTRTPEYIDFEPPKGSEIPEEMRSDETCRASIHMDAMAFGMGCCCLQITFQAKDIEESRFIYDQLAVMAPIMMALTASTPILKGRLADTDARWGIISESVDCRTLAERGREDPDAPYEDYNRKGQRRIYKSRYDSISTYIYQGVLSLKDEKSTGLANRVLNIYNDIPVPIDEDSYKQLRDAGIDPALAQHVAHLFIRDPLVVFNGAVEEVDDDTQTEHWESIQSTNWQSVRWKPPPPRNSPNDPHIGWRTEFRSMELQLTDFENAAFTAFIVLLTRVILTFDLNLYIPMSRVDANMQRAHSRNSAAKGKFFFRRHMAPLQEGDDGYGVNSEENSFEEMTMNEIMNGKGDHFPGLIVLILAYLDHINCDKVTLKRLENYLTFIAKRATGELVTPATWMRNFVRNHPAYEQDSILSDEIAYDLMIACRDIGQGKLHVPELLGDNIIDPITSEGAYDVKLDSKRVQNDRILDLLRQYTKRKSFSAHGAMNVGDA</sequence>
<evidence type="ECO:0000256" key="4">
    <source>
        <dbReference type="ARBA" id="ARBA00022598"/>
    </source>
</evidence>
<dbReference type="AlphaFoldDB" id="B7FYG6"/>
<organism evidence="12 13">
    <name type="scientific">Phaeodactylum tricornutum (strain CCAP 1055/1)</name>
    <dbReference type="NCBI Taxonomy" id="556484"/>
    <lineage>
        <taxon>Eukaryota</taxon>
        <taxon>Sar</taxon>
        <taxon>Stramenopiles</taxon>
        <taxon>Ochrophyta</taxon>
        <taxon>Bacillariophyta</taxon>
        <taxon>Bacillariophyceae</taxon>
        <taxon>Bacillariophycidae</taxon>
        <taxon>Naviculales</taxon>
        <taxon>Phaeodactylaceae</taxon>
        <taxon>Phaeodactylum</taxon>
    </lineage>
</organism>
<comment type="similarity">
    <text evidence="2 10">Belongs to the glutamate--cysteine ligase type 3 family.</text>
</comment>
<dbReference type="FunFam" id="3.30.590.50:FF:000002">
    <property type="entry name" value="Glutamate--cysteine ligase catalytic subunit"/>
    <property type="match status" value="1"/>
</dbReference>
<dbReference type="PANTHER" id="PTHR11164">
    <property type="entry name" value="GLUTAMATE CYSTEINE LIGASE"/>
    <property type="match status" value="1"/>
</dbReference>
<keyword evidence="5 10" id="KW-0317">Glutathione biosynthesis</keyword>
<feature type="region of interest" description="Disordered" evidence="11">
    <location>
        <begin position="480"/>
        <end position="499"/>
    </location>
</feature>
<keyword evidence="6 10" id="KW-0547">Nucleotide-binding</keyword>
<evidence type="ECO:0000313" key="12">
    <source>
        <dbReference type="EMBL" id="EEC48722.1"/>
    </source>
</evidence>
<dbReference type="GeneID" id="7200418"/>
<keyword evidence="4 10" id="KW-0436">Ligase</keyword>
<dbReference type="Proteomes" id="UP000000759">
    <property type="component" value="Chromosome 7"/>
</dbReference>
<dbReference type="PaxDb" id="2850-Phatr27240"/>
<evidence type="ECO:0000256" key="10">
    <source>
        <dbReference type="RuleBase" id="RU367135"/>
    </source>
</evidence>
<dbReference type="RefSeq" id="XP_002179736.1">
    <property type="nucleotide sequence ID" value="XM_002179700.1"/>
</dbReference>
<reference evidence="12 13" key="1">
    <citation type="journal article" date="2008" name="Nature">
        <title>The Phaeodactylum genome reveals the evolutionary history of diatom genomes.</title>
        <authorList>
            <person name="Bowler C."/>
            <person name="Allen A.E."/>
            <person name="Badger J.H."/>
            <person name="Grimwood J."/>
            <person name="Jabbari K."/>
            <person name="Kuo A."/>
            <person name="Maheswari U."/>
            <person name="Martens C."/>
            <person name="Maumus F."/>
            <person name="Otillar R.P."/>
            <person name="Rayko E."/>
            <person name="Salamov A."/>
            <person name="Vandepoele K."/>
            <person name="Beszteri B."/>
            <person name="Gruber A."/>
            <person name="Heijde M."/>
            <person name="Katinka M."/>
            <person name="Mock T."/>
            <person name="Valentin K."/>
            <person name="Verret F."/>
            <person name="Berges J.A."/>
            <person name="Brownlee C."/>
            <person name="Cadoret J.P."/>
            <person name="Chiovitti A."/>
            <person name="Choi C.J."/>
            <person name="Coesel S."/>
            <person name="De Martino A."/>
            <person name="Detter J.C."/>
            <person name="Durkin C."/>
            <person name="Falciatore A."/>
            <person name="Fournet J."/>
            <person name="Haruta M."/>
            <person name="Huysman M.J."/>
            <person name="Jenkins B.D."/>
            <person name="Jiroutova K."/>
            <person name="Jorgensen R.E."/>
            <person name="Joubert Y."/>
            <person name="Kaplan A."/>
            <person name="Kroger N."/>
            <person name="Kroth P.G."/>
            <person name="La Roche J."/>
            <person name="Lindquist E."/>
            <person name="Lommer M."/>
            <person name="Martin-Jezequel V."/>
            <person name="Lopez P.J."/>
            <person name="Lucas S."/>
            <person name="Mangogna M."/>
            <person name="McGinnis K."/>
            <person name="Medlin L.K."/>
            <person name="Montsant A."/>
            <person name="Oudot-Le Secq M.P."/>
            <person name="Napoli C."/>
            <person name="Obornik M."/>
            <person name="Parker M.S."/>
            <person name="Petit J.L."/>
            <person name="Porcel B.M."/>
            <person name="Poulsen N."/>
            <person name="Robison M."/>
            <person name="Rychlewski L."/>
            <person name="Rynearson T.A."/>
            <person name="Schmutz J."/>
            <person name="Shapiro H."/>
            <person name="Siaut M."/>
            <person name="Stanley M."/>
            <person name="Sussman M.R."/>
            <person name="Taylor A.R."/>
            <person name="Vardi A."/>
            <person name="von Dassow P."/>
            <person name="Vyverman W."/>
            <person name="Willis A."/>
            <person name="Wyrwicz L.S."/>
            <person name="Rokhsar D.S."/>
            <person name="Weissenbach J."/>
            <person name="Armbrust E.V."/>
            <person name="Green B.R."/>
            <person name="Van de Peer Y."/>
            <person name="Grigoriev I.V."/>
        </authorList>
    </citation>
    <scope>NUCLEOTIDE SEQUENCE [LARGE SCALE GENOMIC DNA]</scope>
    <source>
        <strain evidence="12 13">CCAP 1055/1</strain>
    </source>
</reference>
<dbReference type="GO" id="GO:0004357">
    <property type="term" value="F:glutamate-cysteine ligase activity"/>
    <property type="evidence" value="ECO:0007669"/>
    <property type="project" value="UniProtKB-UniRule"/>
</dbReference>
<evidence type="ECO:0000313" key="13">
    <source>
        <dbReference type="Proteomes" id="UP000000759"/>
    </source>
</evidence>
<dbReference type="OrthoDB" id="7939818at2759"/>
<dbReference type="EMBL" id="CM000610">
    <property type="protein sequence ID" value="EEC48722.1"/>
    <property type="molecule type" value="Genomic_DNA"/>
</dbReference>
<name>B7FYG6_PHATC</name>
<dbReference type="InParanoid" id="B7FYG6"/>
<dbReference type="UniPathway" id="UPA00142">
    <property type="reaction ID" value="UER00209"/>
</dbReference>
<evidence type="ECO:0000256" key="8">
    <source>
        <dbReference type="ARBA" id="ARBA00030585"/>
    </source>
</evidence>
<keyword evidence="13" id="KW-1185">Reference proteome</keyword>
<evidence type="ECO:0000256" key="2">
    <source>
        <dbReference type="ARBA" id="ARBA00008100"/>
    </source>
</evidence>
<protein>
    <recommendedName>
        <fullName evidence="3 10">Glutamate--cysteine ligase</fullName>
        <ecNumber evidence="3 10">6.3.2.2</ecNumber>
    </recommendedName>
    <alternativeName>
        <fullName evidence="9 10">Gamma-ECS</fullName>
    </alternativeName>
    <alternativeName>
        <fullName evidence="8 10">Gamma-glutamylcysteine synthetase</fullName>
    </alternativeName>
</protein>